<keyword evidence="1" id="KW-0812">Transmembrane</keyword>
<dbReference type="GO" id="GO:0089702">
    <property type="term" value="F:undecaprenyl-phosphate glucose phosphotransferase activity"/>
    <property type="evidence" value="ECO:0007669"/>
    <property type="project" value="UniProtKB-EC"/>
</dbReference>
<organism evidence="2 3">
    <name type="scientific">Grimontia marina</name>
    <dbReference type="NCBI Taxonomy" id="646534"/>
    <lineage>
        <taxon>Bacteria</taxon>
        <taxon>Pseudomonadati</taxon>
        <taxon>Pseudomonadota</taxon>
        <taxon>Gammaproteobacteria</taxon>
        <taxon>Vibrionales</taxon>
        <taxon>Vibrionaceae</taxon>
        <taxon>Grimontia</taxon>
    </lineage>
</organism>
<reference evidence="3" key="1">
    <citation type="submission" date="2016-02" db="EMBL/GenBank/DDBJ databases">
        <authorList>
            <person name="Rodrigo-Torres Lidia"/>
            <person name="Arahal R.David."/>
        </authorList>
    </citation>
    <scope>NUCLEOTIDE SEQUENCE [LARGE SCALE GENOMIC DNA]</scope>
    <source>
        <strain evidence="3">CECT 8713</strain>
    </source>
</reference>
<dbReference type="AlphaFoldDB" id="A0A128FK43"/>
<gene>
    <name evidence="2" type="primary">wcaJ_3</name>
    <name evidence="2" type="ORF">GMA8713_05222</name>
</gene>
<feature type="transmembrane region" description="Helical" evidence="1">
    <location>
        <begin position="61"/>
        <end position="80"/>
    </location>
</feature>
<feature type="transmembrane region" description="Helical" evidence="1">
    <location>
        <begin position="100"/>
        <end position="120"/>
    </location>
</feature>
<dbReference type="EC" id="2.7.8.31" evidence="2"/>
<keyword evidence="1" id="KW-1133">Transmembrane helix</keyword>
<keyword evidence="2" id="KW-0808">Transferase</keyword>
<dbReference type="RefSeq" id="WP_198159614.1">
    <property type="nucleotide sequence ID" value="NZ_CAWRCI010000250.1"/>
</dbReference>
<sequence length="159" mass="18600">MKLIGLYEDRKRDSSEGTLPDHMLGKVSDELELDRLGKLQHVYIAMQMHAKDRIARYWNQFAYTTTTTYFLPFFFSYNLLHIRFQTLFLVHTLIFHDTPFIVISALAHLLASLFLSIIILLLFSPFFLFFAIAVFLSSSAPFLFIQPRFCLFFSTINVL</sequence>
<dbReference type="Proteomes" id="UP000073601">
    <property type="component" value="Unassembled WGS sequence"/>
</dbReference>
<protein>
    <submittedName>
        <fullName evidence="2">UDP-glucose:undecaprenyl-phosphate glucose-1-phosphate transferase</fullName>
        <ecNumber evidence="2">2.7.8.31</ecNumber>
    </submittedName>
</protein>
<evidence type="ECO:0000313" key="2">
    <source>
        <dbReference type="EMBL" id="CZF87168.1"/>
    </source>
</evidence>
<evidence type="ECO:0000313" key="3">
    <source>
        <dbReference type="Proteomes" id="UP000073601"/>
    </source>
</evidence>
<feature type="transmembrane region" description="Helical" evidence="1">
    <location>
        <begin position="126"/>
        <end position="145"/>
    </location>
</feature>
<keyword evidence="3" id="KW-1185">Reference proteome</keyword>
<proteinExistence type="predicted"/>
<keyword evidence="1" id="KW-0472">Membrane</keyword>
<evidence type="ECO:0000256" key="1">
    <source>
        <dbReference type="SAM" id="Phobius"/>
    </source>
</evidence>
<accession>A0A128FK43</accession>
<name>A0A128FK43_9GAMM</name>
<dbReference type="EMBL" id="FIZY01000250">
    <property type="protein sequence ID" value="CZF87168.1"/>
    <property type="molecule type" value="Genomic_DNA"/>
</dbReference>